<evidence type="ECO:0000259" key="1">
    <source>
        <dbReference type="Pfam" id="PF00535"/>
    </source>
</evidence>
<dbReference type="PANTHER" id="PTHR43685">
    <property type="entry name" value="GLYCOSYLTRANSFERASE"/>
    <property type="match status" value="1"/>
</dbReference>
<dbReference type="InterPro" id="IPR001173">
    <property type="entry name" value="Glyco_trans_2-like"/>
</dbReference>
<feature type="domain" description="Glycosyltransferase 2-like" evidence="1">
    <location>
        <begin position="7"/>
        <end position="124"/>
    </location>
</feature>
<dbReference type="CDD" id="cd00761">
    <property type="entry name" value="Glyco_tranf_GTA_type"/>
    <property type="match status" value="1"/>
</dbReference>
<protein>
    <recommendedName>
        <fullName evidence="1">Glycosyltransferase 2-like domain-containing protein</fullName>
    </recommendedName>
</protein>
<gene>
    <name evidence="2" type="ORF">CPA56_04660</name>
</gene>
<name>A0ABR5ZSG9_9PROT</name>
<proteinExistence type="predicted"/>
<reference evidence="2 3" key="1">
    <citation type="submission" date="2017-10" db="EMBL/GenBank/DDBJ databases">
        <authorList>
            <person name="Jakob F."/>
        </authorList>
    </citation>
    <scope>NUCLEOTIDE SEQUENCE [LARGE SCALE GENOMIC DNA]</scope>
    <source>
        <strain evidence="2 3">TMW 2.1889</strain>
    </source>
</reference>
<dbReference type="EMBL" id="PDLY01000002">
    <property type="protein sequence ID" value="MBA5727276.1"/>
    <property type="molecule type" value="Genomic_DNA"/>
</dbReference>
<evidence type="ECO:0000313" key="2">
    <source>
        <dbReference type="EMBL" id="MBA5727276.1"/>
    </source>
</evidence>
<accession>A0ABR5ZSG9</accession>
<dbReference type="RefSeq" id="WP_182040866.1">
    <property type="nucleotide sequence ID" value="NZ_PDLY01000002.1"/>
</dbReference>
<dbReference type="Gene3D" id="3.90.550.10">
    <property type="entry name" value="Spore Coat Polysaccharide Biosynthesis Protein SpsA, Chain A"/>
    <property type="match status" value="1"/>
</dbReference>
<dbReference type="SUPFAM" id="SSF53448">
    <property type="entry name" value="Nucleotide-diphospho-sugar transferases"/>
    <property type="match status" value="1"/>
</dbReference>
<organism evidence="2 3">
    <name type="scientific">Bombella mellum</name>
    <dbReference type="NCBI Taxonomy" id="2039288"/>
    <lineage>
        <taxon>Bacteria</taxon>
        <taxon>Pseudomonadati</taxon>
        <taxon>Pseudomonadota</taxon>
        <taxon>Alphaproteobacteria</taxon>
        <taxon>Acetobacterales</taxon>
        <taxon>Acetobacteraceae</taxon>
        <taxon>Bombella</taxon>
    </lineage>
</organism>
<evidence type="ECO:0000313" key="3">
    <source>
        <dbReference type="Proteomes" id="UP000765338"/>
    </source>
</evidence>
<dbReference type="PANTHER" id="PTHR43685:SF2">
    <property type="entry name" value="GLYCOSYLTRANSFERASE 2-LIKE DOMAIN-CONTAINING PROTEIN"/>
    <property type="match status" value="1"/>
</dbReference>
<dbReference type="InterPro" id="IPR029044">
    <property type="entry name" value="Nucleotide-diphossugar_trans"/>
</dbReference>
<sequence length="478" mass="54952">MAGTLGIGIITYNRKDTLRGVVDSILRHTSTDFEFVVADDGSTDGTPDLLRQLNVPCITGRNKGISWNRNRILWYLKEEKRCDWIIILEDDCFPTVFGWERPWIDAIERYGHVNFMPELTIEIDNDISSGRGTPEDPFIAPMHQAFCIGYHAKALSYVGYLDTRFEKYGEEHVEHTQRFLRAGYGGLSQHLSPERGQLFYLRGGLDTLPSHSHGSHELAMRNKTIHDAIRHEPLYRHPWRNDEEMFEFREEIARVLPGPAPEPEGEPQLFDSIISLGGDELVNQAIRNHFGRPGPGLFDQFIAPFHTLVSLFRHDFSGLLSTNCLYGYHDALRCRDTLLIYHNCLEKQPGEHASVEMFHAQLPLLRHRFHTMIQEIDSLCHRSRRVLFVRSWRDGFLYAGQHRPAHVASVDFQALVDALAARYPSLDFRVMFVNFGKAHATDSRMMFANTDTPDTCPRDEELAGWSRLFSTYRIGLHT</sequence>
<comment type="caution">
    <text evidence="2">The sequence shown here is derived from an EMBL/GenBank/DDBJ whole genome shotgun (WGS) entry which is preliminary data.</text>
</comment>
<keyword evidence="3" id="KW-1185">Reference proteome</keyword>
<dbReference type="Proteomes" id="UP000765338">
    <property type="component" value="Unassembled WGS sequence"/>
</dbReference>
<dbReference type="Pfam" id="PF00535">
    <property type="entry name" value="Glycos_transf_2"/>
    <property type="match status" value="1"/>
</dbReference>
<dbReference type="InterPro" id="IPR050834">
    <property type="entry name" value="Glycosyltransf_2"/>
</dbReference>